<evidence type="ECO:0000256" key="2">
    <source>
        <dbReference type="ARBA" id="ARBA00009399"/>
    </source>
</evidence>
<dbReference type="Proteomes" id="UP000597444">
    <property type="component" value="Unassembled WGS sequence"/>
</dbReference>
<feature type="transmembrane region" description="Helical" evidence="6">
    <location>
        <begin position="50"/>
        <end position="69"/>
    </location>
</feature>
<gene>
    <name evidence="8" type="ORF">KSF_050660</name>
</gene>
<dbReference type="InterPro" id="IPR051401">
    <property type="entry name" value="GtrA_CellWall_Glycosyl"/>
</dbReference>
<organism evidence="8 9">
    <name type="scientific">Reticulibacter mediterranei</name>
    <dbReference type="NCBI Taxonomy" id="2778369"/>
    <lineage>
        <taxon>Bacteria</taxon>
        <taxon>Bacillati</taxon>
        <taxon>Chloroflexota</taxon>
        <taxon>Ktedonobacteria</taxon>
        <taxon>Ktedonobacterales</taxon>
        <taxon>Reticulibacteraceae</taxon>
        <taxon>Reticulibacter</taxon>
    </lineage>
</organism>
<evidence type="ECO:0000256" key="4">
    <source>
        <dbReference type="ARBA" id="ARBA00022989"/>
    </source>
</evidence>
<dbReference type="PANTHER" id="PTHR38459:SF1">
    <property type="entry name" value="PROPHAGE BACTOPRENOL-LINKED GLUCOSE TRANSLOCASE HOMOLOG"/>
    <property type="match status" value="1"/>
</dbReference>
<proteinExistence type="inferred from homology"/>
<evidence type="ECO:0000256" key="3">
    <source>
        <dbReference type="ARBA" id="ARBA00022692"/>
    </source>
</evidence>
<accession>A0A8J3N424</accession>
<keyword evidence="3 6" id="KW-0812">Transmembrane</keyword>
<keyword evidence="5 6" id="KW-0472">Membrane</keyword>
<protein>
    <recommendedName>
        <fullName evidence="7">GtrA/DPMS transmembrane domain-containing protein</fullName>
    </recommendedName>
</protein>
<feature type="domain" description="GtrA/DPMS transmembrane" evidence="7">
    <location>
        <begin position="19"/>
        <end position="135"/>
    </location>
</feature>
<evidence type="ECO:0000313" key="9">
    <source>
        <dbReference type="Proteomes" id="UP000597444"/>
    </source>
</evidence>
<dbReference type="Pfam" id="PF04138">
    <property type="entry name" value="GtrA_DPMS_TM"/>
    <property type="match status" value="1"/>
</dbReference>
<name>A0A8J3N424_9CHLR</name>
<keyword evidence="9" id="KW-1185">Reference proteome</keyword>
<feature type="transmembrane region" description="Helical" evidence="6">
    <location>
        <begin position="81"/>
        <end position="107"/>
    </location>
</feature>
<evidence type="ECO:0000256" key="6">
    <source>
        <dbReference type="SAM" id="Phobius"/>
    </source>
</evidence>
<evidence type="ECO:0000256" key="1">
    <source>
        <dbReference type="ARBA" id="ARBA00004141"/>
    </source>
</evidence>
<dbReference type="AlphaFoldDB" id="A0A8J3N424"/>
<feature type="transmembrane region" description="Helical" evidence="6">
    <location>
        <begin position="20"/>
        <end position="38"/>
    </location>
</feature>
<dbReference type="GO" id="GO:0000271">
    <property type="term" value="P:polysaccharide biosynthetic process"/>
    <property type="evidence" value="ECO:0007669"/>
    <property type="project" value="InterPro"/>
</dbReference>
<comment type="subcellular location">
    <subcellularLocation>
        <location evidence="1">Membrane</location>
        <topology evidence="1">Multi-pass membrane protein</topology>
    </subcellularLocation>
</comment>
<feature type="transmembrane region" description="Helical" evidence="6">
    <location>
        <begin position="113"/>
        <end position="130"/>
    </location>
</feature>
<dbReference type="PANTHER" id="PTHR38459">
    <property type="entry name" value="PROPHAGE BACTOPRENOL-LINKED GLUCOSE TRANSLOCASE HOMOLOG"/>
    <property type="match status" value="1"/>
</dbReference>
<dbReference type="EMBL" id="BNJK01000001">
    <property type="protein sequence ID" value="GHO95018.1"/>
    <property type="molecule type" value="Genomic_DNA"/>
</dbReference>
<reference evidence="8" key="1">
    <citation type="submission" date="2020-10" db="EMBL/GenBank/DDBJ databases">
        <title>Taxonomic study of unclassified bacteria belonging to the class Ktedonobacteria.</title>
        <authorList>
            <person name="Yabe S."/>
            <person name="Wang C.M."/>
            <person name="Zheng Y."/>
            <person name="Sakai Y."/>
            <person name="Cavaletti L."/>
            <person name="Monciardini P."/>
            <person name="Donadio S."/>
        </authorList>
    </citation>
    <scope>NUCLEOTIDE SEQUENCE</scope>
    <source>
        <strain evidence="8">ID150040</strain>
    </source>
</reference>
<evidence type="ECO:0000313" key="8">
    <source>
        <dbReference type="EMBL" id="GHO95018.1"/>
    </source>
</evidence>
<dbReference type="GO" id="GO:0005886">
    <property type="term" value="C:plasma membrane"/>
    <property type="evidence" value="ECO:0007669"/>
    <property type="project" value="TreeGrafter"/>
</dbReference>
<evidence type="ECO:0000259" key="7">
    <source>
        <dbReference type="Pfam" id="PF04138"/>
    </source>
</evidence>
<keyword evidence="4 6" id="KW-1133">Transmembrane helix</keyword>
<dbReference type="RefSeq" id="WP_220205723.1">
    <property type="nucleotide sequence ID" value="NZ_BNJK01000001.1"/>
</dbReference>
<comment type="similarity">
    <text evidence="2">Belongs to the GtrA family.</text>
</comment>
<evidence type="ECO:0000256" key="5">
    <source>
        <dbReference type="ARBA" id="ARBA00023136"/>
    </source>
</evidence>
<comment type="caution">
    <text evidence="8">The sequence shown here is derived from an EMBL/GenBank/DDBJ whole genome shotgun (WGS) entry which is preliminary data.</text>
</comment>
<dbReference type="InterPro" id="IPR007267">
    <property type="entry name" value="GtrA_DPMS_TM"/>
</dbReference>
<sequence>MKKERLVALLLSERARPLRFVFTGGLCGLIQLLLFLLLTRADWQPLLANIIAFLFSAQVNFVLSISFTWSDRIQTERKGLLARWLAFHGSILGTALLNQLVFFLAHLLIPDQLAAIAGIGAGALANFVLLDRGVFRHRQKARN</sequence>